<evidence type="ECO:0000256" key="1">
    <source>
        <dbReference type="ARBA" id="ARBA00010209"/>
    </source>
</evidence>
<dbReference type="InterPro" id="IPR033964">
    <property type="entry name" value="ABBA"/>
</dbReference>
<dbReference type="InterPro" id="IPR017795">
    <property type="entry name" value="ABBA_NscD-like"/>
</dbReference>
<dbReference type="NCBIfam" id="TIGR03429">
    <property type="entry name" value="arom_pren_DMATS"/>
    <property type="match status" value="1"/>
</dbReference>
<organism evidence="4 5">
    <name type="scientific">Apiospora saccharicola</name>
    <dbReference type="NCBI Taxonomy" id="335842"/>
    <lineage>
        <taxon>Eukaryota</taxon>
        <taxon>Fungi</taxon>
        <taxon>Dikarya</taxon>
        <taxon>Ascomycota</taxon>
        <taxon>Pezizomycotina</taxon>
        <taxon>Sordariomycetes</taxon>
        <taxon>Xylariomycetidae</taxon>
        <taxon>Amphisphaeriales</taxon>
        <taxon>Apiosporaceae</taxon>
        <taxon>Apiospora</taxon>
    </lineage>
</organism>
<evidence type="ECO:0000313" key="4">
    <source>
        <dbReference type="EMBL" id="KAK8064131.1"/>
    </source>
</evidence>
<dbReference type="PIRSF" id="PIRSF000509">
    <property type="entry name" value="Trp_DMAT"/>
    <property type="match status" value="1"/>
</dbReference>
<keyword evidence="2" id="KW-0808">Transferase</keyword>
<dbReference type="SFLD" id="SFLDG01162">
    <property type="entry name" value="I"/>
    <property type="match status" value="1"/>
</dbReference>
<gene>
    <name evidence="4" type="ORF">PG996_008783</name>
</gene>
<feature type="region of interest" description="Disordered" evidence="3">
    <location>
        <begin position="1"/>
        <end position="22"/>
    </location>
</feature>
<evidence type="ECO:0000256" key="3">
    <source>
        <dbReference type="SAM" id="MobiDB-lite"/>
    </source>
</evidence>
<sequence length="443" mass="49748">MTEITHHPKPGQAWTALSQHLPPRSPNEDAWWKLTGPHMAALVEAAGYPIEKQYEALLILYRWTASIAFIPYLGPSSAPPVWHSQLSHDGGPIEYSWKWNTASGEPNIRYSIEPIGRSAGTQLDPLNHQAFRELLHGLATAFPSTDTTWSHHFLAALYDHDHSKYAQEQEAGTKASTSVMLSTELLRKGPEFKTYFRPSKLGQGPFLSLAEWETAFSQLDPGNAARASVHEFLESSPEGQLMKPLTVSVDNIDPAKSRMKWYFWSPHTNFASVREIMTLGGRIDTPGISDQFDNLFQLIKAVLHLPDEFPETADLPAPKGEDEDGHEVLFRTHWYYFDIAPGKALPEVKIYIQLRPNGRDDASIAEGLVGWLKAHGRGRYCDGFLRVLAELAQHRRLDEATGIQTFLACQFKNGELDLTSYLGPEAFHPGRQTSRRATLRRGE</sequence>
<dbReference type="CDD" id="cd13929">
    <property type="entry name" value="PT-DMATS_CymD"/>
    <property type="match status" value="1"/>
</dbReference>
<reference evidence="4 5" key="1">
    <citation type="submission" date="2023-01" db="EMBL/GenBank/DDBJ databases">
        <title>Analysis of 21 Apiospora genomes using comparative genomics revels a genus with tremendous synthesis potential of carbohydrate active enzymes and secondary metabolites.</title>
        <authorList>
            <person name="Sorensen T."/>
        </authorList>
    </citation>
    <scope>NUCLEOTIDE SEQUENCE [LARGE SCALE GENOMIC DNA]</scope>
    <source>
        <strain evidence="4 5">CBS 83171</strain>
    </source>
</reference>
<accession>A0ABR1V1H0</accession>
<comment type="similarity">
    <text evidence="1">Belongs to the tryptophan dimethylallyltransferase family.</text>
</comment>
<evidence type="ECO:0000313" key="5">
    <source>
        <dbReference type="Proteomes" id="UP001446871"/>
    </source>
</evidence>
<dbReference type="SFLD" id="SFLDS00036">
    <property type="entry name" value="Aromatic_Prenyltransferase"/>
    <property type="match status" value="1"/>
</dbReference>
<keyword evidence="5" id="KW-1185">Reference proteome</keyword>
<dbReference type="Pfam" id="PF11991">
    <property type="entry name" value="Trp_DMAT"/>
    <property type="match status" value="1"/>
</dbReference>
<dbReference type="PANTHER" id="PTHR40627">
    <property type="entry name" value="INDOLE PRENYLTRANSFERASE TDIB-RELATED"/>
    <property type="match status" value="1"/>
</dbReference>
<name>A0ABR1V1H0_9PEZI</name>
<dbReference type="Proteomes" id="UP001446871">
    <property type="component" value="Unassembled WGS sequence"/>
</dbReference>
<dbReference type="PANTHER" id="PTHR40627:SF4">
    <property type="entry name" value="PRENYLTRANSFERASE ASQH1-RELATED"/>
    <property type="match status" value="1"/>
</dbReference>
<comment type="caution">
    <text evidence="4">The sequence shown here is derived from an EMBL/GenBank/DDBJ whole genome shotgun (WGS) entry which is preliminary data.</text>
</comment>
<proteinExistence type="inferred from homology"/>
<evidence type="ECO:0000256" key="2">
    <source>
        <dbReference type="ARBA" id="ARBA00022679"/>
    </source>
</evidence>
<dbReference type="InterPro" id="IPR012148">
    <property type="entry name" value="ABBA_DMATS-like"/>
</dbReference>
<protein>
    <submittedName>
        <fullName evidence="4">Uncharacterized protein</fullName>
    </submittedName>
</protein>
<dbReference type="EMBL" id="JAQQWM010000005">
    <property type="protein sequence ID" value="KAK8064131.1"/>
    <property type="molecule type" value="Genomic_DNA"/>
</dbReference>